<feature type="region of interest" description="Disordered" evidence="1">
    <location>
        <begin position="25"/>
        <end position="47"/>
    </location>
</feature>
<dbReference type="RefSeq" id="WP_345457036.1">
    <property type="nucleotide sequence ID" value="NZ_BAABRV010000010.1"/>
</dbReference>
<dbReference type="Proteomes" id="UP001404956">
    <property type="component" value="Unassembled WGS sequence"/>
</dbReference>
<keyword evidence="2" id="KW-0732">Signal</keyword>
<name>A0ABP9XIQ3_9DEIO</name>
<keyword evidence="4" id="KW-1185">Reference proteome</keyword>
<proteinExistence type="predicted"/>
<accession>A0ABP9XIQ3</accession>
<feature type="chain" id="PRO_5045596084" description="Lipoprotein" evidence="2">
    <location>
        <begin position="19"/>
        <end position="242"/>
    </location>
</feature>
<evidence type="ECO:0000313" key="4">
    <source>
        <dbReference type="Proteomes" id="UP001404956"/>
    </source>
</evidence>
<evidence type="ECO:0000256" key="2">
    <source>
        <dbReference type="SAM" id="SignalP"/>
    </source>
</evidence>
<feature type="signal peptide" evidence="2">
    <location>
        <begin position="1"/>
        <end position="18"/>
    </location>
</feature>
<dbReference type="EMBL" id="BAABRV010000010">
    <property type="protein sequence ID" value="GAA5534831.1"/>
    <property type="molecule type" value="Genomic_DNA"/>
</dbReference>
<reference evidence="3 4" key="1">
    <citation type="submission" date="2024-02" db="EMBL/GenBank/DDBJ databases">
        <title>Deinococcus aluminii NBRC 112889.</title>
        <authorList>
            <person name="Ichikawa N."/>
            <person name="Katano-Makiyama Y."/>
            <person name="Hidaka K."/>
        </authorList>
    </citation>
    <scope>NUCLEOTIDE SEQUENCE [LARGE SCALE GENOMIC DNA]</scope>
    <source>
        <strain evidence="3 4">NBRC 112889</strain>
    </source>
</reference>
<evidence type="ECO:0000256" key="1">
    <source>
        <dbReference type="SAM" id="MobiDB-lite"/>
    </source>
</evidence>
<protein>
    <recommendedName>
        <fullName evidence="5">Lipoprotein</fullName>
    </recommendedName>
</protein>
<evidence type="ECO:0000313" key="3">
    <source>
        <dbReference type="EMBL" id="GAA5534831.1"/>
    </source>
</evidence>
<gene>
    <name evidence="3" type="ORF">Dalu01_03245</name>
</gene>
<comment type="caution">
    <text evidence="3">The sequence shown here is derived from an EMBL/GenBank/DDBJ whole genome shotgun (WGS) entry which is preliminary data.</text>
</comment>
<dbReference type="PROSITE" id="PS51257">
    <property type="entry name" value="PROKAR_LIPOPROTEIN"/>
    <property type="match status" value="1"/>
</dbReference>
<evidence type="ECO:0008006" key="5">
    <source>
        <dbReference type="Google" id="ProtNLM"/>
    </source>
</evidence>
<sequence>MMKLHMWIAAGFSSLLLAACGSTSTPDTQGGITTPDTTPTTSTQLPYGTPITPAEVEALLNDPKAPPALVLREDGEIVKNRAYLEREALAKETGSISPLQPLALCDQMWGSNCTISTSWTYKGYSTKDKSFATYLINTKSVTATLEATITKQNTSGATGGFNAQGIMASLNYSTQSTFSTKVAVPVPPNSRVDIYSSLTGEGGYGTQYKYPMSYASCYQAGAECLSSNFSAFGAQGIGYELR</sequence>
<organism evidence="3 4">
    <name type="scientific">Deinococcus aluminii</name>
    <dbReference type="NCBI Taxonomy" id="1656885"/>
    <lineage>
        <taxon>Bacteria</taxon>
        <taxon>Thermotogati</taxon>
        <taxon>Deinococcota</taxon>
        <taxon>Deinococci</taxon>
        <taxon>Deinococcales</taxon>
        <taxon>Deinococcaceae</taxon>
        <taxon>Deinococcus</taxon>
    </lineage>
</organism>